<evidence type="ECO:0000313" key="7">
    <source>
        <dbReference type="EMBL" id="MXO56140.1"/>
    </source>
</evidence>
<dbReference type="InterPro" id="IPR025657">
    <property type="entry name" value="RadC_JAB"/>
</dbReference>
<dbReference type="InterPro" id="IPR020891">
    <property type="entry name" value="UPF0758_CS"/>
</dbReference>
<evidence type="ECO:0000256" key="2">
    <source>
        <dbReference type="ARBA" id="ARBA00022723"/>
    </source>
</evidence>
<evidence type="ECO:0000313" key="8">
    <source>
        <dbReference type="Proteomes" id="UP000468943"/>
    </source>
</evidence>
<dbReference type="Gene3D" id="3.40.140.10">
    <property type="entry name" value="Cytidine Deaminase, domain 2"/>
    <property type="match status" value="1"/>
</dbReference>
<keyword evidence="5" id="KW-0482">Metalloprotease</keyword>
<dbReference type="OrthoDB" id="152963at2"/>
<dbReference type="InterPro" id="IPR037518">
    <property type="entry name" value="MPN"/>
</dbReference>
<name>A0A6I4SLZ0_9SPHN</name>
<reference evidence="7 8" key="1">
    <citation type="submission" date="2019-12" db="EMBL/GenBank/DDBJ databases">
        <title>Genomic-based taxomic classification of the family Erythrobacteraceae.</title>
        <authorList>
            <person name="Xu L."/>
        </authorList>
    </citation>
    <scope>NUCLEOTIDE SEQUENCE [LARGE SCALE GENOMIC DNA]</scope>
    <source>
        <strain evidence="7 8">JCM 17802</strain>
    </source>
</reference>
<accession>A0A6I4SLZ0</accession>
<dbReference type="AlphaFoldDB" id="A0A6I4SLZ0"/>
<evidence type="ECO:0000256" key="4">
    <source>
        <dbReference type="ARBA" id="ARBA00022833"/>
    </source>
</evidence>
<keyword evidence="3" id="KW-0378">Hydrolase</keyword>
<dbReference type="PANTHER" id="PTHR30471">
    <property type="entry name" value="DNA REPAIR PROTEIN RADC"/>
    <property type="match status" value="1"/>
</dbReference>
<dbReference type="PANTHER" id="PTHR30471:SF3">
    <property type="entry name" value="UPF0758 PROTEIN YEES-RELATED"/>
    <property type="match status" value="1"/>
</dbReference>
<evidence type="ECO:0000259" key="6">
    <source>
        <dbReference type="PROSITE" id="PS50249"/>
    </source>
</evidence>
<dbReference type="CDD" id="cd08071">
    <property type="entry name" value="MPN_DUF2466"/>
    <property type="match status" value="1"/>
</dbReference>
<organism evidence="7 8">
    <name type="scientific">Pontixanthobacter gangjinensis</name>
    <dbReference type="NCBI Taxonomy" id="1028742"/>
    <lineage>
        <taxon>Bacteria</taxon>
        <taxon>Pseudomonadati</taxon>
        <taxon>Pseudomonadota</taxon>
        <taxon>Alphaproteobacteria</taxon>
        <taxon>Sphingomonadales</taxon>
        <taxon>Erythrobacteraceae</taxon>
        <taxon>Pontixanthobacter</taxon>
    </lineage>
</organism>
<dbReference type="PROSITE" id="PS50249">
    <property type="entry name" value="MPN"/>
    <property type="match status" value="1"/>
</dbReference>
<proteinExistence type="predicted"/>
<keyword evidence="4" id="KW-0862">Zinc</keyword>
<evidence type="ECO:0000256" key="3">
    <source>
        <dbReference type="ARBA" id="ARBA00022801"/>
    </source>
</evidence>
<dbReference type="GO" id="GO:0008237">
    <property type="term" value="F:metallopeptidase activity"/>
    <property type="evidence" value="ECO:0007669"/>
    <property type="project" value="UniProtKB-KW"/>
</dbReference>
<keyword evidence="2" id="KW-0479">Metal-binding</keyword>
<evidence type="ECO:0000256" key="5">
    <source>
        <dbReference type="ARBA" id="ARBA00023049"/>
    </source>
</evidence>
<gene>
    <name evidence="7" type="ORF">GRI36_04515</name>
</gene>
<keyword evidence="8" id="KW-1185">Reference proteome</keyword>
<dbReference type="PROSITE" id="PS01302">
    <property type="entry name" value="UPF0758"/>
    <property type="match status" value="1"/>
</dbReference>
<keyword evidence="1" id="KW-0645">Protease</keyword>
<dbReference type="Pfam" id="PF04002">
    <property type="entry name" value="RadC"/>
    <property type="match status" value="1"/>
</dbReference>
<sequence>MSASKSQLSSLGEEFAGACELMLAARALVDTARHQKISSARVDPYDGELHLYLQSRIGNSRRERMLVIFCDRDGQYLLDQEMGWGTSTNIQLDVASLFRKALTVDADGILLAHNHPSGHCTPSQDDIDATRKLAGAAKVLGLYILDHLIVTRRQCYSIRSSSLL</sequence>
<feature type="domain" description="MPN" evidence="6">
    <location>
        <begin position="40"/>
        <end position="164"/>
    </location>
</feature>
<protein>
    <recommendedName>
        <fullName evidence="6">MPN domain-containing protein</fullName>
    </recommendedName>
</protein>
<dbReference type="InterPro" id="IPR001405">
    <property type="entry name" value="UPF0758"/>
</dbReference>
<dbReference type="EMBL" id="WTYS01000001">
    <property type="protein sequence ID" value="MXO56140.1"/>
    <property type="molecule type" value="Genomic_DNA"/>
</dbReference>
<dbReference type="GO" id="GO:0046872">
    <property type="term" value="F:metal ion binding"/>
    <property type="evidence" value="ECO:0007669"/>
    <property type="project" value="UniProtKB-KW"/>
</dbReference>
<dbReference type="GO" id="GO:0006508">
    <property type="term" value="P:proteolysis"/>
    <property type="evidence" value="ECO:0007669"/>
    <property type="project" value="UniProtKB-KW"/>
</dbReference>
<dbReference type="RefSeq" id="WP_160597371.1">
    <property type="nucleotide sequence ID" value="NZ_WTYS01000001.1"/>
</dbReference>
<comment type="caution">
    <text evidence="7">The sequence shown here is derived from an EMBL/GenBank/DDBJ whole genome shotgun (WGS) entry which is preliminary data.</text>
</comment>
<evidence type="ECO:0000256" key="1">
    <source>
        <dbReference type="ARBA" id="ARBA00022670"/>
    </source>
</evidence>
<dbReference type="Proteomes" id="UP000468943">
    <property type="component" value="Unassembled WGS sequence"/>
</dbReference>